<reference evidence="2" key="1">
    <citation type="journal article" date="2023" name="Mol. Phylogenet. Evol.">
        <title>Genome-scale phylogeny and comparative genomics of the fungal order Sordariales.</title>
        <authorList>
            <person name="Hensen N."/>
            <person name="Bonometti L."/>
            <person name="Westerberg I."/>
            <person name="Brannstrom I.O."/>
            <person name="Guillou S."/>
            <person name="Cros-Aarteil S."/>
            <person name="Calhoun S."/>
            <person name="Haridas S."/>
            <person name="Kuo A."/>
            <person name="Mondo S."/>
            <person name="Pangilinan J."/>
            <person name="Riley R."/>
            <person name="LaButti K."/>
            <person name="Andreopoulos B."/>
            <person name="Lipzen A."/>
            <person name="Chen C."/>
            <person name="Yan M."/>
            <person name="Daum C."/>
            <person name="Ng V."/>
            <person name="Clum A."/>
            <person name="Steindorff A."/>
            <person name="Ohm R.A."/>
            <person name="Martin F."/>
            <person name="Silar P."/>
            <person name="Natvig D.O."/>
            <person name="Lalanne C."/>
            <person name="Gautier V."/>
            <person name="Ament-Velasquez S.L."/>
            <person name="Kruys A."/>
            <person name="Hutchinson M.I."/>
            <person name="Powell A.J."/>
            <person name="Barry K."/>
            <person name="Miller A.N."/>
            <person name="Grigoriev I.V."/>
            <person name="Debuchy R."/>
            <person name="Gladieux P."/>
            <person name="Hiltunen Thoren M."/>
            <person name="Johannesson H."/>
        </authorList>
    </citation>
    <scope>NUCLEOTIDE SEQUENCE</scope>
    <source>
        <strain evidence="2">CBS 757.83</strain>
    </source>
</reference>
<protein>
    <submittedName>
        <fullName evidence="2">Uncharacterized protein</fullName>
    </submittedName>
</protein>
<reference evidence="2" key="2">
    <citation type="submission" date="2023-05" db="EMBL/GenBank/DDBJ databases">
        <authorList>
            <consortium name="Lawrence Berkeley National Laboratory"/>
            <person name="Steindorff A."/>
            <person name="Hensen N."/>
            <person name="Bonometti L."/>
            <person name="Westerberg I."/>
            <person name="Brannstrom I.O."/>
            <person name="Guillou S."/>
            <person name="Cros-Aarteil S."/>
            <person name="Calhoun S."/>
            <person name="Haridas S."/>
            <person name="Kuo A."/>
            <person name="Mondo S."/>
            <person name="Pangilinan J."/>
            <person name="Riley R."/>
            <person name="Labutti K."/>
            <person name="Andreopoulos B."/>
            <person name="Lipzen A."/>
            <person name="Chen C."/>
            <person name="Yanf M."/>
            <person name="Daum C."/>
            <person name="Ng V."/>
            <person name="Clum A."/>
            <person name="Ohm R."/>
            <person name="Martin F."/>
            <person name="Silar P."/>
            <person name="Natvig D."/>
            <person name="Lalanne C."/>
            <person name="Gautier V."/>
            <person name="Ament-Velasquez S.L."/>
            <person name="Kruys A."/>
            <person name="Hutchinson M.I."/>
            <person name="Powell A.J."/>
            <person name="Barry K."/>
            <person name="Miller A.N."/>
            <person name="Grigoriev I.V."/>
            <person name="Debuchy R."/>
            <person name="Gladieux P."/>
            <person name="Thoren M.H."/>
            <person name="Johannesson H."/>
        </authorList>
    </citation>
    <scope>NUCLEOTIDE SEQUENCE</scope>
    <source>
        <strain evidence="2">CBS 757.83</strain>
    </source>
</reference>
<dbReference type="Proteomes" id="UP001305647">
    <property type="component" value="Unassembled WGS sequence"/>
</dbReference>
<dbReference type="AlphaFoldDB" id="A0AAN6PUG6"/>
<name>A0AAN6PUG6_9PEZI</name>
<dbReference type="EMBL" id="MU863662">
    <property type="protein sequence ID" value="KAK4098177.1"/>
    <property type="molecule type" value="Genomic_DNA"/>
</dbReference>
<evidence type="ECO:0000313" key="2">
    <source>
        <dbReference type="EMBL" id="KAK4098177.1"/>
    </source>
</evidence>
<feature type="region of interest" description="Disordered" evidence="1">
    <location>
        <begin position="1"/>
        <end position="20"/>
    </location>
</feature>
<keyword evidence="3" id="KW-1185">Reference proteome</keyword>
<comment type="caution">
    <text evidence="2">The sequence shown here is derived from an EMBL/GenBank/DDBJ whole genome shotgun (WGS) entry which is preliminary data.</text>
</comment>
<proteinExistence type="predicted"/>
<evidence type="ECO:0000313" key="3">
    <source>
        <dbReference type="Proteomes" id="UP001305647"/>
    </source>
</evidence>
<accession>A0AAN6PUG6</accession>
<organism evidence="2 3">
    <name type="scientific">Parathielavia hyrcaniae</name>
    <dbReference type="NCBI Taxonomy" id="113614"/>
    <lineage>
        <taxon>Eukaryota</taxon>
        <taxon>Fungi</taxon>
        <taxon>Dikarya</taxon>
        <taxon>Ascomycota</taxon>
        <taxon>Pezizomycotina</taxon>
        <taxon>Sordariomycetes</taxon>
        <taxon>Sordariomycetidae</taxon>
        <taxon>Sordariales</taxon>
        <taxon>Chaetomiaceae</taxon>
        <taxon>Parathielavia</taxon>
    </lineage>
</organism>
<gene>
    <name evidence="2" type="ORF">N658DRAFT_499751</name>
</gene>
<sequence>MINSGARNASRRLLSADSQAHSFSNRRGVTGFLFLYQGHGSEPWIWPRRPRMRTSRICHVPDLCTEPALGPHLHKTWSHAHTLDR</sequence>
<evidence type="ECO:0000256" key="1">
    <source>
        <dbReference type="SAM" id="MobiDB-lite"/>
    </source>
</evidence>